<dbReference type="InterPro" id="IPR023227">
    <property type="entry name" value="SAM_OH_AdoTrfase_C_sf"/>
</dbReference>
<evidence type="ECO:0000259" key="3">
    <source>
        <dbReference type="Pfam" id="PF01887"/>
    </source>
</evidence>
<dbReference type="AlphaFoldDB" id="A0A1G6PU49"/>
<feature type="domain" description="S-adenosyl-l-methionine hydroxide adenosyltransferase C-terminal" evidence="4">
    <location>
        <begin position="161"/>
        <end position="237"/>
    </location>
</feature>
<dbReference type="InterPro" id="IPR023228">
    <property type="entry name" value="SAM_OH_AdoTrfase_N_sf"/>
</dbReference>
<dbReference type="SUPFAM" id="SSF102522">
    <property type="entry name" value="Bacterial fluorinating enzyme, N-terminal domain"/>
    <property type="match status" value="1"/>
</dbReference>
<sequence length="247" mass="28333">MQTVVFLSDFGYFDPYVGIVKGVIKSNCNVEIIDLTHGIESFSLKSAQFILKHSFEYFPKGSIFLVVVDPQVGSLAKPIVVKRNSYIFVGRDNGILTFDSDFEAFYIDEEFKSKSSTFHARDVFSKIVCKLLNNDIKLVKTDYYEKFDCLEVIFDNKEQKGEILWIDKFGNIITNIKSETDNFELVLNNKVINKKAQYYGQFREGLFVIEGSFGFLEIAAYKNSAKELINAKISDEIIIRSKNESNY</sequence>
<dbReference type="Gene3D" id="3.40.50.10790">
    <property type="entry name" value="S-adenosyl-l-methionine hydroxide adenosyltransferase, N-terminal"/>
    <property type="match status" value="1"/>
</dbReference>
<name>A0A1G6PU49_9BACT</name>
<feature type="domain" description="S-adenosyl-l-methionine hydroxide adenosyltransferase N-terminal" evidence="3">
    <location>
        <begin position="4"/>
        <end position="134"/>
    </location>
</feature>
<dbReference type="InterPro" id="IPR046469">
    <property type="entry name" value="SAM_HAT_N"/>
</dbReference>
<keyword evidence="1" id="KW-0949">S-adenosyl-L-methionine</keyword>
<dbReference type="OrthoDB" id="9792195at2"/>
<evidence type="ECO:0000313" key="5">
    <source>
        <dbReference type="EMBL" id="SDC83742.1"/>
    </source>
</evidence>
<evidence type="ECO:0000256" key="2">
    <source>
        <dbReference type="ARBA" id="ARBA00024035"/>
    </source>
</evidence>
<dbReference type="PIRSF" id="PIRSF006779">
    <property type="entry name" value="UCP006779"/>
    <property type="match status" value="1"/>
</dbReference>
<evidence type="ECO:0008006" key="7">
    <source>
        <dbReference type="Google" id="ProtNLM"/>
    </source>
</evidence>
<gene>
    <name evidence="5" type="ORF">SAMN05660835_01440</name>
</gene>
<dbReference type="InterPro" id="IPR046470">
    <property type="entry name" value="SAM_HAT_C"/>
</dbReference>
<dbReference type="SUPFAM" id="SSF101852">
    <property type="entry name" value="Bacterial fluorinating enzyme, C-terminal domain"/>
    <property type="match status" value="1"/>
</dbReference>
<dbReference type="Pfam" id="PF01887">
    <property type="entry name" value="SAM_HAT_N"/>
    <property type="match status" value="1"/>
</dbReference>
<accession>A0A1G6PU49</accession>
<dbReference type="EMBL" id="FMYU01000010">
    <property type="protein sequence ID" value="SDC83742.1"/>
    <property type="molecule type" value="Genomic_DNA"/>
</dbReference>
<dbReference type="Gene3D" id="2.40.30.90">
    <property type="entry name" value="Bacterial fluorinating enzyme like"/>
    <property type="match status" value="1"/>
</dbReference>
<dbReference type="Proteomes" id="UP000199411">
    <property type="component" value="Unassembled WGS sequence"/>
</dbReference>
<evidence type="ECO:0000259" key="4">
    <source>
        <dbReference type="Pfam" id="PF20257"/>
    </source>
</evidence>
<dbReference type="InterPro" id="IPR002747">
    <property type="entry name" value="SAM_OH_AdoTrfase"/>
</dbReference>
<dbReference type="Pfam" id="PF20257">
    <property type="entry name" value="SAM_HAT_C"/>
    <property type="match status" value="1"/>
</dbReference>
<dbReference type="PANTHER" id="PTHR35092:SF1">
    <property type="entry name" value="CHLORINASE MJ1651"/>
    <property type="match status" value="1"/>
</dbReference>
<comment type="similarity">
    <text evidence="2">Belongs to the SAM hydrolase / SAM-dependent halogenase family.</text>
</comment>
<keyword evidence="6" id="KW-1185">Reference proteome</keyword>
<organism evidence="5 6">
    <name type="scientific">Desulfurella multipotens</name>
    <dbReference type="NCBI Taxonomy" id="79269"/>
    <lineage>
        <taxon>Bacteria</taxon>
        <taxon>Pseudomonadati</taxon>
        <taxon>Campylobacterota</taxon>
        <taxon>Desulfurellia</taxon>
        <taxon>Desulfurellales</taxon>
        <taxon>Desulfurellaceae</taxon>
        <taxon>Desulfurella</taxon>
    </lineage>
</organism>
<reference evidence="6" key="1">
    <citation type="submission" date="2016-10" db="EMBL/GenBank/DDBJ databases">
        <authorList>
            <person name="Varghese N."/>
            <person name="Submissions S."/>
        </authorList>
    </citation>
    <scope>NUCLEOTIDE SEQUENCE [LARGE SCALE GENOMIC DNA]</scope>
    <source>
        <strain evidence="6">DSM 8415</strain>
    </source>
</reference>
<evidence type="ECO:0000256" key="1">
    <source>
        <dbReference type="ARBA" id="ARBA00022691"/>
    </source>
</evidence>
<dbReference type="PANTHER" id="PTHR35092">
    <property type="entry name" value="CHLORINASE MJ1651"/>
    <property type="match status" value="1"/>
</dbReference>
<protein>
    <recommendedName>
        <fullName evidence="7">S-adenosyl-l-methionine hydroxide adenosyltransferase</fullName>
    </recommendedName>
</protein>
<evidence type="ECO:0000313" key="6">
    <source>
        <dbReference type="Proteomes" id="UP000199411"/>
    </source>
</evidence>
<dbReference type="RefSeq" id="WP_084323596.1">
    <property type="nucleotide sequence ID" value="NZ_FMYU01000010.1"/>
</dbReference>
<proteinExistence type="inferred from homology"/>